<gene>
    <name evidence="1" type="ORF">EHS15_03220</name>
</gene>
<evidence type="ECO:0008006" key="3">
    <source>
        <dbReference type="Google" id="ProtNLM"/>
    </source>
</evidence>
<organism evidence="1 2">
    <name type="scientific">Leptospira idonii</name>
    <dbReference type="NCBI Taxonomy" id="1193500"/>
    <lineage>
        <taxon>Bacteria</taxon>
        <taxon>Pseudomonadati</taxon>
        <taxon>Spirochaetota</taxon>
        <taxon>Spirochaetia</taxon>
        <taxon>Leptospirales</taxon>
        <taxon>Leptospiraceae</taxon>
        <taxon>Leptospira</taxon>
    </lineage>
</organism>
<accession>A0A4R9M411</accession>
<sequence length="186" mass="21896">MQLGESLYSFKRYHLTSVSVVAFWQSEEDLDRFLTLSPKDPIGSGWHIRLKLYRRWGKIRELLSATLYPRDSGYDTPTVAITLARLKISQLIRFTKWGKPVEKQVRDHPGKRFAFAAFRPFRNFLTFSIWNSEDEMIQMVQGKSPETDGLEHKDAMAERNRNDFHSEFTTLRFEILKEVGNREDFS</sequence>
<keyword evidence="2" id="KW-1185">Reference proteome</keyword>
<protein>
    <recommendedName>
        <fullName evidence="3">DUF3291 domain-containing protein</fullName>
    </recommendedName>
</protein>
<dbReference type="InterPro" id="IPR049574">
    <property type="entry name" value="CrtA-like"/>
</dbReference>
<reference evidence="1" key="1">
    <citation type="journal article" date="2019" name="PLoS Negl. Trop. Dis.">
        <title>Revisiting the worldwide diversity of Leptospira species in the environment.</title>
        <authorList>
            <person name="Vincent A.T."/>
            <person name="Schiettekatte O."/>
            <person name="Bourhy P."/>
            <person name="Veyrier F.J."/>
            <person name="Picardeau M."/>
        </authorList>
    </citation>
    <scope>NUCLEOTIDE SEQUENCE [LARGE SCALE GENOMIC DNA]</scope>
    <source>
        <strain evidence="1">201300427</strain>
    </source>
</reference>
<dbReference type="AlphaFoldDB" id="A0A4R9M411"/>
<evidence type="ECO:0000313" key="1">
    <source>
        <dbReference type="EMBL" id="TGN20615.1"/>
    </source>
</evidence>
<name>A0A4R9M411_9LEPT</name>
<dbReference type="EMBL" id="RQHW01000010">
    <property type="protein sequence ID" value="TGN20615.1"/>
    <property type="molecule type" value="Genomic_DNA"/>
</dbReference>
<evidence type="ECO:0000313" key="2">
    <source>
        <dbReference type="Proteomes" id="UP000298058"/>
    </source>
</evidence>
<dbReference type="CDD" id="cd21650">
    <property type="entry name" value="CrtA-like"/>
    <property type="match status" value="1"/>
</dbReference>
<comment type="caution">
    <text evidence="1">The sequence shown here is derived from an EMBL/GenBank/DDBJ whole genome shotgun (WGS) entry which is preliminary data.</text>
</comment>
<dbReference type="RefSeq" id="WP_135759102.1">
    <property type="nucleotide sequence ID" value="NZ_RQHW01000010.1"/>
</dbReference>
<proteinExistence type="predicted"/>
<dbReference type="Proteomes" id="UP000298058">
    <property type="component" value="Unassembled WGS sequence"/>
</dbReference>
<dbReference type="OrthoDB" id="701861at2"/>